<organism evidence="5 6">
    <name type="scientific">Anthropogastromicrobium aceti</name>
    <dbReference type="NCBI Taxonomy" id="2981768"/>
    <lineage>
        <taxon>Bacteria</taxon>
        <taxon>Bacillati</taxon>
        <taxon>Bacillota</taxon>
        <taxon>Clostridia</taxon>
        <taxon>Lachnospirales</taxon>
        <taxon>Lachnospiraceae</taxon>
        <taxon>Anthropogastromicrobium</taxon>
    </lineage>
</organism>
<dbReference type="SMART" id="SM01134">
    <property type="entry name" value="DeoRC"/>
    <property type="match status" value="1"/>
</dbReference>
<dbReference type="SUPFAM" id="SSF46785">
    <property type="entry name" value="Winged helix' DNA-binding domain"/>
    <property type="match status" value="1"/>
</dbReference>
<dbReference type="Proteomes" id="UP001198200">
    <property type="component" value="Unassembled WGS sequence"/>
</dbReference>
<protein>
    <submittedName>
        <fullName evidence="5">DeoR/GlpR family DNA-binding transcription regulator</fullName>
    </submittedName>
</protein>
<evidence type="ECO:0000256" key="3">
    <source>
        <dbReference type="ARBA" id="ARBA00023163"/>
    </source>
</evidence>
<comment type="caution">
    <text evidence="5">The sequence shown here is derived from an EMBL/GenBank/DDBJ whole genome shotgun (WGS) entry which is preliminary data.</text>
</comment>
<dbReference type="InterPro" id="IPR018356">
    <property type="entry name" value="Tscrpt_reg_HTH_DeoR_CS"/>
</dbReference>
<dbReference type="InterPro" id="IPR050313">
    <property type="entry name" value="Carb_Metab_HTH_regulators"/>
</dbReference>
<accession>A0AAE3E827</accession>
<evidence type="ECO:0000256" key="1">
    <source>
        <dbReference type="ARBA" id="ARBA00023015"/>
    </source>
</evidence>
<dbReference type="Gene3D" id="1.10.10.10">
    <property type="entry name" value="Winged helix-like DNA-binding domain superfamily/Winged helix DNA-binding domain"/>
    <property type="match status" value="1"/>
</dbReference>
<dbReference type="Gene3D" id="3.40.50.1360">
    <property type="match status" value="1"/>
</dbReference>
<dbReference type="InterPro" id="IPR037171">
    <property type="entry name" value="NagB/RpiA_transferase-like"/>
</dbReference>
<dbReference type="InterPro" id="IPR036390">
    <property type="entry name" value="WH_DNA-bd_sf"/>
</dbReference>
<dbReference type="PRINTS" id="PR00037">
    <property type="entry name" value="HTHLACR"/>
</dbReference>
<dbReference type="SUPFAM" id="SSF100950">
    <property type="entry name" value="NagB/RpiA/CoA transferase-like"/>
    <property type="match status" value="1"/>
</dbReference>
<dbReference type="PANTHER" id="PTHR30363">
    <property type="entry name" value="HTH-TYPE TRANSCRIPTIONAL REGULATOR SRLR-RELATED"/>
    <property type="match status" value="1"/>
</dbReference>
<dbReference type="InterPro" id="IPR001034">
    <property type="entry name" value="DeoR_HTH"/>
</dbReference>
<keyword evidence="2 5" id="KW-0238">DNA-binding</keyword>
<evidence type="ECO:0000259" key="4">
    <source>
        <dbReference type="PROSITE" id="PS51000"/>
    </source>
</evidence>
<dbReference type="InterPro" id="IPR036388">
    <property type="entry name" value="WH-like_DNA-bd_sf"/>
</dbReference>
<proteinExistence type="predicted"/>
<evidence type="ECO:0000313" key="5">
    <source>
        <dbReference type="EMBL" id="MCC2222831.1"/>
    </source>
</evidence>
<dbReference type="PANTHER" id="PTHR30363:SF56">
    <property type="entry name" value="TRANSCRIPTIONAL REGULATOR, DEOR FAMILY"/>
    <property type="match status" value="1"/>
</dbReference>
<dbReference type="GO" id="GO:0003677">
    <property type="term" value="F:DNA binding"/>
    <property type="evidence" value="ECO:0007669"/>
    <property type="project" value="UniProtKB-KW"/>
</dbReference>
<dbReference type="Pfam" id="PF08220">
    <property type="entry name" value="HTH_DeoR"/>
    <property type="match status" value="1"/>
</dbReference>
<evidence type="ECO:0000313" key="6">
    <source>
        <dbReference type="Proteomes" id="UP001198200"/>
    </source>
</evidence>
<dbReference type="RefSeq" id="WP_066560441.1">
    <property type="nucleotide sequence ID" value="NZ_JAJEQN010000051.1"/>
</dbReference>
<dbReference type="PROSITE" id="PS00894">
    <property type="entry name" value="HTH_DEOR_1"/>
    <property type="match status" value="1"/>
</dbReference>
<dbReference type="AlphaFoldDB" id="A0AAE3E827"/>
<dbReference type="SMART" id="SM00420">
    <property type="entry name" value="HTH_DEOR"/>
    <property type="match status" value="1"/>
</dbReference>
<reference evidence="5 6" key="1">
    <citation type="submission" date="2021-10" db="EMBL/GenBank/DDBJ databases">
        <title>Anaerobic single-cell dispensing facilitates the cultivation of human gut bacteria.</title>
        <authorList>
            <person name="Afrizal A."/>
        </authorList>
    </citation>
    <scope>NUCLEOTIDE SEQUENCE [LARGE SCALE GENOMIC DNA]</scope>
    <source>
        <strain evidence="5 6">CLA-AA-H224</strain>
    </source>
</reference>
<dbReference type="EMBL" id="JAJEQN010000051">
    <property type="protein sequence ID" value="MCC2222831.1"/>
    <property type="molecule type" value="Genomic_DNA"/>
</dbReference>
<keyword evidence="1" id="KW-0805">Transcription regulation</keyword>
<keyword evidence="6" id="KW-1185">Reference proteome</keyword>
<gene>
    <name evidence="5" type="ORF">LKD48_14585</name>
</gene>
<keyword evidence="3" id="KW-0804">Transcription</keyword>
<dbReference type="PROSITE" id="PS51000">
    <property type="entry name" value="HTH_DEOR_2"/>
    <property type="match status" value="1"/>
</dbReference>
<feature type="domain" description="HTH deoR-type" evidence="4">
    <location>
        <begin position="3"/>
        <end position="58"/>
    </location>
</feature>
<name>A0AAE3E827_9FIRM</name>
<dbReference type="Pfam" id="PF00455">
    <property type="entry name" value="DeoRC"/>
    <property type="match status" value="1"/>
</dbReference>
<dbReference type="GO" id="GO:0003700">
    <property type="term" value="F:DNA-binding transcription factor activity"/>
    <property type="evidence" value="ECO:0007669"/>
    <property type="project" value="InterPro"/>
</dbReference>
<dbReference type="InterPro" id="IPR014036">
    <property type="entry name" value="DeoR-like_C"/>
</dbReference>
<evidence type="ECO:0000256" key="2">
    <source>
        <dbReference type="ARBA" id="ARBA00023125"/>
    </source>
</evidence>
<sequence length="247" mass="26841">MLTEKRYELILKLLDEQNSVTVAEIKEKLKISESTIRRDLNALDKAGKLNKVFGGAVAIEAGITTAEPSVAQKKGVNKEEKQLIARYAAALITKDDFVYLDAGTTTGCMIDFITEKSATYVTNAVSHAQKLAAAGFRVYLIGGELKPTTEAVVGNQAILSLETLHFSKAFFGTNGVSLKAGFSTPDYEEAMVKKTAIGQAKKAYILADYSKFGNISSVTFEEFAKAQIITDRKPPEAFLRSKNIIVA</sequence>